<name>A0ACC3NAS4_9PEZI</name>
<evidence type="ECO:0000313" key="1">
    <source>
        <dbReference type="EMBL" id="KAK3713632.1"/>
    </source>
</evidence>
<protein>
    <submittedName>
        <fullName evidence="1">Uncharacterized protein</fullName>
    </submittedName>
</protein>
<comment type="caution">
    <text evidence="1">The sequence shown here is derived from an EMBL/GenBank/DDBJ whole genome shotgun (WGS) entry which is preliminary data.</text>
</comment>
<reference evidence="1" key="1">
    <citation type="submission" date="2023-07" db="EMBL/GenBank/DDBJ databases">
        <title>Black Yeasts Isolated from many extreme environments.</title>
        <authorList>
            <person name="Coleine C."/>
            <person name="Stajich J.E."/>
            <person name="Selbmann L."/>
        </authorList>
    </citation>
    <scope>NUCLEOTIDE SEQUENCE</scope>
    <source>
        <strain evidence="1">CCFEE 5714</strain>
    </source>
</reference>
<dbReference type="EMBL" id="JAUTXU010000061">
    <property type="protein sequence ID" value="KAK3713632.1"/>
    <property type="molecule type" value="Genomic_DNA"/>
</dbReference>
<organism evidence="1 2">
    <name type="scientific">Vermiconidia calcicola</name>
    <dbReference type="NCBI Taxonomy" id="1690605"/>
    <lineage>
        <taxon>Eukaryota</taxon>
        <taxon>Fungi</taxon>
        <taxon>Dikarya</taxon>
        <taxon>Ascomycota</taxon>
        <taxon>Pezizomycotina</taxon>
        <taxon>Dothideomycetes</taxon>
        <taxon>Dothideomycetidae</taxon>
        <taxon>Mycosphaerellales</taxon>
        <taxon>Extremaceae</taxon>
        <taxon>Vermiconidia</taxon>
    </lineage>
</organism>
<keyword evidence="2" id="KW-1185">Reference proteome</keyword>
<accession>A0ACC3NAS4</accession>
<sequence>MTVHLQQINSKYERLPRSMLQISSTKDDFDACQRACEYNLTDYPLPQYWKIKNYLLYIMASSG</sequence>
<gene>
    <name evidence="1" type="ORF">LTR37_008326</name>
</gene>
<evidence type="ECO:0000313" key="2">
    <source>
        <dbReference type="Proteomes" id="UP001281147"/>
    </source>
</evidence>
<dbReference type="Proteomes" id="UP001281147">
    <property type="component" value="Unassembled WGS sequence"/>
</dbReference>
<proteinExistence type="predicted"/>